<gene>
    <name evidence="4" type="ORF">HMPREF9470_05336</name>
</gene>
<name>A0A0J9E908_9FIRM</name>
<keyword evidence="1" id="KW-0489">Methyltransferase</keyword>
<protein>
    <recommendedName>
        <fullName evidence="3">Methyltransferase domain-containing protein</fullName>
    </recommendedName>
</protein>
<dbReference type="AlphaFoldDB" id="A0A0J9E908"/>
<dbReference type="SUPFAM" id="SSF53335">
    <property type="entry name" value="S-adenosyl-L-methionine-dependent methyltransferases"/>
    <property type="match status" value="1"/>
</dbReference>
<dbReference type="Gene3D" id="3.40.50.150">
    <property type="entry name" value="Vaccinia Virus protein VP39"/>
    <property type="match status" value="1"/>
</dbReference>
<dbReference type="InterPro" id="IPR029063">
    <property type="entry name" value="SAM-dependent_MTases_sf"/>
</dbReference>
<dbReference type="RefSeq" id="WP_048931198.1">
    <property type="nucleotide sequence ID" value="NZ_KQ235886.1"/>
</dbReference>
<dbReference type="OrthoDB" id="9804312at2"/>
<proteinExistence type="predicted"/>
<evidence type="ECO:0000313" key="4">
    <source>
        <dbReference type="EMBL" id="KMW12180.1"/>
    </source>
</evidence>
<evidence type="ECO:0000313" key="5">
    <source>
        <dbReference type="Proteomes" id="UP000037392"/>
    </source>
</evidence>
<evidence type="ECO:0000256" key="1">
    <source>
        <dbReference type="ARBA" id="ARBA00022603"/>
    </source>
</evidence>
<accession>A0A0J9E908</accession>
<evidence type="ECO:0000256" key="2">
    <source>
        <dbReference type="ARBA" id="ARBA00022679"/>
    </source>
</evidence>
<reference evidence="4 5" key="1">
    <citation type="submission" date="2011-04" db="EMBL/GenBank/DDBJ databases">
        <title>The Genome Sequence of Clostridium citroniae WAL-19142.</title>
        <authorList>
            <consortium name="The Broad Institute Genome Sequencing Platform"/>
            <person name="Earl A."/>
            <person name="Ward D."/>
            <person name="Feldgarden M."/>
            <person name="Gevers D."/>
            <person name="Warren Y.A."/>
            <person name="Tyrrell K.L."/>
            <person name="Citron D.M."/>
            <person name="Goldstein E.J."/>
            <person name="Daigneault M."/>
            <person name="Allen-Vercoe E."/>
            <person name="Young S.K."/>
            <person name="Zeng Q."/>
            <person name="Gargeya S."/>
            <person name="Fitzgerald M."/>
            <person name="Haas B."/>
            <person name="Abouelleil A."/>
            <person name="Alvarado L."/>
            <person name="Arachchi H.M."/>
            <person name="Berlin A."/>
            <person name="Brown A."/>
            <person name="Chapman S.B."/>
            <person name="Chen Z."/>
            <person name="Dunbar C."/>
            <person name="Freedman E."/>
            <person name="Gearin G."/>
            <person name="Gellesch M."/>
            <person name="Goldberg J."/>
            <person name="Griggs A."/>
            <person name="Gujja S."/>
            <person name="Heilman E.R."/>
            <person name="Heiman D."/>
            <person name="Howarth C."/>
            <person name="Larson L."/>
            <person name="Lui A."/>
            <person name="MacDonald P.J."/>
            <person name="Mehta T."/>
            <person name="Montmayeur A."/>
            <person name="Murphy C."/>
            <person name="Neiman D."/>
            <person name="Pearson M."/>
            <person name="Priest M."/>
            <person name="Roberts A."/>
            <person name="Saif S."/>
            <person name="Shea T."/>
            <person name="Shenoy N."/>
            <person name="Sisk P."/>
            <person name="Stolte C."/>
            <person name="Sykes S."/>
            <person name="White J."/>
            <person name="Yandava C."/>
            <person name="Wortman J."/>
            <person name="Nusbaum C."/>
            <person name="Birren B."/>
        </authorList>
    </citation>
    <scope>NUCLEOTIDE SEQUENCE [LARGE SCALE GENOMIC DNA]</scope>
    <source>
        <strain evidence="4 5">WAL-19142</strain>
    </source>
</reference>
<dbReference type="GO" id="GO:0008168">
    <property type="term" value="F:methyltransferase activity"/>
    <property type="evidence" value="ECO:0007669"/>
    <property type="project" value="UniProtKB-KW"/>
</dbReference>
<comment type="caution">
    <text evidence="4">The sequence shown here is derived from an EMBL/GenBank/DDBJ whole genome shotgun (WGS) entry which is preliminary data.</text>
</comment>
<dbReference type="GO" id="GO:0032259">
    <property type="term" value="P:methylation"/>
    <property type="evidence" value="ECO:0007669"/>
    <property type="project" value="UniProtKB-KW"/>
</dbReference>
<sequence>MGDSLRYYNQHAREFFDSTRDVEFTQIQDRFLGYLKPGARILDFGCGSGRDTKYFISRGYMADAVDGSVELVKIASEYTGTNVRQMFFQDLDERETYEGIWACSSILHLTFDELADVFGKMHRALVPCGVLYTSFKYGTGEGERNGRYFTDMTEEKMEGLLKAVHGFATLEMWVTSDVRPGRDEEQWLNMILRKR</sequence>
<dbReference type="PATRIC" id="fig|742734.4.peg.5707"/>
<keyword evidence="2" id="KW-0808">Transferase</keyword>
<dbReference type="CDD" id="cd02440">
    <property type="entry name" value="AdoMet_MTases"/>
    <property type="match status" value="1"/>
</dbReference>
<feature type="domain" description="Methyltransferase" evidence="3">
    <location>
        <begin position="41"/>
        <end position="129"/>
    </location>
</feature>
<dbReference type="PANTHER" id="PTHR43861:SF1">
    <property type="entry name" value="TRANS-ACONITATE 2-METHYLTRANSFERASE"/>
    <property type="match status" value="1"/>
</dbReference>
<evidence type="ECO:0000259" key="3">
    <source>
        <dbReference type="Pfam" id="PF13649"/>
    </source>
</evidence>
<dbReference type="Proteomes" id="UP000037392">
    <property type="component" value="Unassembled WGS sequence"/>
</dbReference>
<dbReference type="InterPro" id="IPR041698">
    <property type="entry name" value="Methyltransf_25"/>
</dbReference>
<dbReference type="PANTHER" id="PTHR43861">
    <property type="entry name" value="TRANS-ACONITATE 2-METHYLTRANSFERASE-RELATED"/>
    <property type="match status" value="1"/>
</dbReference>
<organism evidence="4 5">
    <name type="scientific">[Clostridium] citroniae WAL-19142</name>
    <dbReference type="NCBI Taxonomy" id="742734"/>
    <lineage>
        <taxon>Bacteria</taxon>
        <taxon>Bacillati</taxon>
        <taxon>Bacillota</taxon>
        <taxon>Clostridia</taxon>
        <taxon>Lachnospirales</taxon>
        <taxon>Lachnospiraceae</taxon>
        <taxon>Enterocloster</taxon>
    </lineage>
</organism>
<dbReference type="EMBL" id="ADLK01000052">
    <property type="protein sequence ID" value="KMW12180.1"/>
    <property type="molecule type" value="Genomic_DNA"/>
</dbReference>
<dbReference type="GeneID" id="93166501"/>
<dbReference type="Pfam" id="PF13649">
    <property type="entry name" value="Methyltransf_25"/>
    <property type="match status" value="1"/>
</dbReference>